<evidence type="ECO:0000313" key="5">
    <source>
        <dbReference type="Proteomes" id="UP000001746"/>
    </source>
</evidence>
<keyword evidence="5" id="KW-1185">Reference proteome</keyword>
<keyword evidence="3" id="KW-0804">Transcription</keyword>
<dbReference type="Gene3D" id="1.10.357.10">
    <property type="entry name" value="Tetracycline Repressor, domain 2"/>
    <property type="match status" value="1"/>
</dbReference>
<organism evidence="4 5">
    <name type="scientific">Halomicrobium mukohataei (strain ATCC 700874 / DSM 12286 / JCM 9738 / NCIMB 13541)</name>
    <name type="common">Haloarcula mukohataei</name>
    <dbReference type="NCBI Taxonomy" id="485914"/>
    <lineage>
        <taxon>Archaea</taxon>
        <taxon>Methanobacteriati</taxon>
        <taxon>Methanobacteriota</taxon>
        <taxon>Stenosarchaea group</taxon>
        <taxon>Halobacteria</taxon>
        <taxon>Halobacteriales</taxon>
        <taxon>Haloarculaceae</taxon>
        <taxon>Halomicrobium</taxon>
    </lineage>
</organism>
<gene>
    <name evidence="4" type="ordered locus">Hmuk_0867</name>
</gene>
<dbReference type="eggNOG" id="arCOG02648">
    <property type="taxonomic scope" value="Archaea"/>
</dbReference>
<dbReference type="InterPro" id="IPR050109">
    <property type="entry name" value="HTH-type_TetR-like_transc_reg"/>
</dbReference>
<evidence type="ECO:0000256" key="1">
    <source>
        <dbReference type="ARBA" id="ARBA00023015"/>
    </source>
</evidence>
<accession>C7P0L5</accession>
<dbReference type="EMBL" id="CP001688">
    <property type="protein sequence ID" value="ACV46997.1"/>
    <property type="molecule type" value="Genomic_DNA"/>
</dbReference>
<dbReference type="GO" id="GO:0003700">
    <property type="term" value="F:DNA-binding transcription factor activity"/>
    <property type="evidence" value="ECO:0007669"/>
    <property type="project" value="TreeGrafter"/>
</dbReference>
<dbReference type="KEGG" id="hmu:Hmuk_0867"/>
<reference evidence="4 5" key="1">
    <citation type="journal article" date="2009" name="Stand. Genomic Sci.">
        <title>Complete genome sequence of Halomicrobium mukohataei type strain (arg-2).</title>
        <authorList>
            <person name="Tindall B.J."/>
            <person name="Schneider S."/>
            <person name="Lapidus A."/>
            <person name="Copeland A."/>
            <person name="Glavina Del Rio T."/>
            <person name="Nolan M."/>
            <person name="Lucas S."/>
            <person name="Chen F."/>
            <person name="Tice H."/>
            <person name="Cheng J.F."/>
            <person name="Saunders E."/>
            <person name="Bruce D."/>
            <person name="Goodwin L."/>
            <person name="Pitluck S."/>
            <person name="Mikhailova N."/>
            <person name="Pati A."/>
            <person name="Ivanova N."/>
            <person name="Mavrommatis K."/>
            <person name="Chen A."/>
            <person name="Palaniappan K."/>
            <person name="Chain P."/>
            <person name="Land M."/>
            <person name="Hauser L."/>
            <person name="Chang Y.J."/>
            <person name="Jeffries C.D."/>
            <person name="Brettin T."/>
            <person name="Han C."/>
            <person name="Rohde M."/>
            <person name="Goker M."/>
            <person name="Bristow J."/>
            <person name="Eisen J.A."/>
            <person name="Markowitz V."/>
            <person name="Hugenholtz P."/>
            <person name="Klenk H.P."/>
            <person name="Kyrpides N.C."/>
            <person name="Detter J.C."/>
        </authorList>
    </citation>
    <scope>NUCLEOTIDE SEQUENCE [LARGE SCALE GENOMIC DNA]</scope>
    <source>
        <strain evidence="5">ATCC 700874 / DSM 12286 / JCM 9738 / NCIMB 13541</strain>
    </source>
</reference>
<name>C7P0L5_HALMD</name>
<evidence type="ECO:0000313" key="4">
    <source>
        <dbReference type="EMBL" id="ACV46997.1"/>
    </source>
</evidence>
<dbReference type="AlphaFoldDB" id="C7P0L5"/>
<evidence type="ECO:0000256" key="3">
    <source>
        <dbReference type="ARBA" id="ARBA00023163"/>
    </source>
</evidence>
<keyword evidence="2" id="KW-0238">DNA-binding</keyword>
<dbReference type="SMR" id="C7P0L5"/>
<dbReference type="PANTHER" id="PTHR30055">
    <property type="entry name" value="HTH-TYPE TRANSCRIPTIONAL REGULATOR RUTR"/>
    <property type="match status" value="1"/>
</dbReference>
<dbReference type="HOGENOM" id="CLU_1329436_0_0_2"/>
<dbReference type="GO" id="GO:0000976">
    <property type="term" value="F:transcription cis-regulatory region binding"/>
    <property type="evidence" value="ECO:0007669"/>
    <property type="project" value="TreeGrafter"/>
</dbReference>
<dbReference type="InterPro" id="IPR009057">
    <property type="entry name" value="Homeodomain-like_sf"/>
</dbReference>
<sequence length="206" mass="23037">MSGKKRPTDATLREGFVEAGRSLVLDSDPEAIDGADVAAELGVDEDRFYRCFDSTGELLLEIYSREVESFTEQLRAELSEIGDDSEAIRLFFERYLAFFAENPYMDAARSIDDAFGLALETPERARAFERTLLEQQLPLIEQVQQHSDGPIAEMDPAIVFGFLRPLRSLHSDVQTSDRAYFEAVLDALVDVLVRGLTSNGPAEQVH</sequence>
<dbReference type="Proteomes" id="UP000001746">
    <property type="component" value="Chromosome"/>
</dbReference>
<evidence type="ECO:0000256" key="2">
    <source>
        <dbReference type="ARBA" id="ARBA00023125"/>
    </source>
</evidence>
<keyword evidence="1" id="KW-0805">Transcription regulation</keyword>
<proteinExistence type="predicted"/>
<dbReference type="SUPFAM" id="SSF46689">
    <property type="entry name" value="Homeodomain-like"/>
    <property type="match status" value="1"/>
</dbReference>
<dbReference type="PANTHER" id="PTHR30055:SF234">
    <property type="entry name" value="HTH-TYPE TRANSCRIPTIONAL REGULATOR BETI"/>
    <property type="match status" value="1"/>
</dbReference>
<protein>
    <submittedName>
        <fullName evidence="4">Putative transcriptional regulator, TetR family</fullName>
    </submittedName>
</protein>